<dbReference type="Proteomes" id="UP000324091">
    <property type="component" value="Chromosome 5"/>
</dbReference>
<feature type="region of interest" description="Disordered" evidence="1">
    <location>
        <begin position="32"/>
        <end position="72"/>
    </location>
</feature>
<comment type="caution">
    <text evidence="2">The sequence shown here is derived from an EMBL/GenBank/DDBJ whole genome shotgun (WGS) entry which is preliminary data.</text>
</comment>
<dbReference type="AlphaFoldDB" id="A0A5C6N4J8"/>
<feature type="compositionally biased region" description="Polar residues" evidence="1">
    <location>
        <begin position="60"/>
        <end position="69"/>
    </location>
</feature>
<protein>
    <submittedName>
        <fullName evidence="2">Uncharacterized protein</fullName>
    </submittedName>
</protein>
<gene>
    <name evidence="2" type="ORF">D4764_05G0007570</name>
</gene>
<proteinExistence type="predicted"/>
<organism evidence="2 3">
    <name type="scientific">Takifugu flavidus</name>
    <name type="common">sansaifugu</name>
    <dbReference type="NCBI Taxonomy" id="433684"/>
    <lineage>
        <taxon>Eukaryota</taxon>
        <taxon>Metazoa</taxon>
        <taxon>Chordata</taxon>
        <taxon>Craniata</taxon>
        <taxon>Vertebrata</taxon>
        <taxon>Euteleostomi</taxon>
        <taxon>Actinopterygii</taxon>
        <taxon>Neopterygii</taxon>
        <taxon>Teleostei</taxon>
        <taxon>Neoteleostei</taxon>
        <taxon>Acanthomorphata</taxon>
        <taxon>Eupercaria</taxon>
        <taxon>Tetraodontiformes</taxon>
        <taxon>Tetradontoidea</taxon>
        <taxon>Tetraodontidae</taxon>
        <taxon>Takifugu</taxon>
    </lineage>
</organism>
<name>A0A5C6N4J8_9TELE</name>
<evidence type="ECO:0000256" key="1">
    <source>
        <dbReference type="SAM" id="MobiDB-lite"/>
    </source>
</evidence>
<dbReference type="EMBL" id="RHFK02000018">
    <property type="protein sequence ID" value="TWW60667.1"/>
    <property type="molecule type" value="Genomic_DNA"/>
</dbReference>
<sequence length="110" mass="11986">MELIDDTFRFLKEACPQWRPHLLLVLGQRLLSSSSSSSSPPLPPPRQTSSGAHLMHSRSARASGSTVQTLGMPLLPVMGRQLPTGADQNLISPARPRSFSFRVELKTPPA</sequence>
<evidence type="ECO:0000313" key="3">
    <source>
        <dbReference type="Proteomes" id="UP000324091"/>
    </source>
</evidence>
<evidence type="ECO:0000313" key="2">
    <source>
        <dbReference type="EMBL" id="TWW60667.1"/>
    </source>
</evidence>
<keyword evidence="3" id="KW-1185">Reference proteome</keyword>
<accession>A0A5C6N4J8</accession>
<reference evidence="2 3" key="1">
    <citation type="submission" date="2019-04" db="EMBL/GenBank/DDBJ databases">
        <title>Chromosome genome assembly for Takifugu flavidus.</title>
        <authorList>
            <person name="Xiao S."/>
        </authorList>
    </citation>
    <scope>NUCLEOTIDE SEQUENCE [LARGE SCALE GENOMIC DNA]</scope>
    <source>
        <strain evidence="2">HTHZ2018</strain>
        <tissue evidence="2">Muscle</tissue>
    </source>
</reference>